<evidence type="ECO:0000313" key="1">
    <source>
        <dbReference type="EMBL" id="NDL57918.1"/>
    </source>
</evidence>
<dbReference type="AlphaFoldDB" id="A0A7K3M654"/>
<dbReference type="RefSeq" id="WP_162450628.1">
    <property type="nucleotide sequence ID" value="NZ_WLZY01000004.1"/>
</dbReference>
<comment type="caution">
    <text evidence="1">The sequence shown here is derived from an EMBL/GenBank/DDBJ whole genome shotgun (WGS) entry which is preliminary data.</text>
</comment>
<evidence type="ECO:0000313" key="2">
    <source>
        <dbReference type="Proteomes" id="UP000460435"/>
    </source>
</evidence>
<name>A0A7K3M654_9ACTN</name>
<dbReference type="EMBL" id="WLZY01000004">
    <property type="protein sequence ID" value="NDL57918.1"/>
    <property type="molecule type" value="Genomic_DNA"/>
</dbReference>
<protein>
    <submittedName>
        <fullName evidence="1">Uncharacterized protein</fullName>
    </submittedName>
</protein>
<sequence length="96" mass="10477">MTMPHPEMEWPLLDEATARARSDELAELAAGYGITNLRFASPGRLLGHVAPDRDLMDVAAFELAAVELLRAEVRLYSDGVLAKPHVSPDLLSARPL</sequence>
<keyword evidence="2" id="KW-1185">Reference proteome</keyword>
<proteinExistence type="predicted"/>
<reference evidence="1 2" key="1">
    <citation type="submission" date="2019-11" db="EMBL/GenBank/DDBJ databases">
        <authorList>
            <person name="Li X.-J."/>
            <person name="Feng X.-M."/>
        </authorList>
    </citation>
    <scope>NUCLEOTIDE SEQUENCE [LARGE SCALE GENOMIC DNA]</scope>
    <source>
        <strain evidence="1 2">XMNu-373</strain>
    </source>
</reference>
<dbReference type="Proteomes" id="UP000460435">
    <property type="component" value="Unassembled WGS sequence"/>
</dbReference>
<gene>
    <name evidence="1" type="ORF">F7O44_12615</name>
</gene>
<accession>A0A7K3M654</accession>
<organism evidence="1 2">
    <name type="scientific">Phytoactinopolyspora mesophila</name>
    <dbReference type="NCBI Taxonomy" id="2650750"/>
    <lineage>
        <taxon>Bacteria</taxon>
        <taxon>Bacillati</taxon>
        <taxon>Actinomycetota</taxon>
        <taxon>Actinomycetes</taxon>
        <taxon>Jiangellales</taxon>
        <taxon>Jiangellaceae</taxon>
        <taxon>Phytoactinopolyspora</taxon>
    </lineage>
</organism>